<dbReference type="InterPro" id="IPR019861">
    <property type="entry name" value="PorP/SprF_Bacteroidetes"/>
</dbReference>
<dbReference type="AlphaFoldDB" id="A0A5C6V1Q1"/>
<name>A0A5C6V1Q1_9FLAO</name>
<accession>A0A5C6V1Q1</accession>
<organism evidence="1 2">
    <name type="scientific">Luteibaculum oceani</name>
    <dbReference type="NCBI Taxonomy" id="1294296"/>
    <lineage>
        <taxon>Bacteria</taxon>
        <taxon>Pseudomonadati</taxon>
        <taxon>Bacteroidota</taxon>
        <taxon>Flavobacteriia</taxon>
        <taxon>Flavobacteriales</taxon>
        <taxon>Luteibaculaceae</taxon>
        <taxon>Luteibaculum</taxon>
    </lineage>
</organism>
<proteinExistence type="predicted"/>
<dbReference type="Proteomes" id="UP000321168">
    <property type="component" value="Unassembled WGS sequence"/>
</dbReference>
<dbReference type="Pfam" id="PF11751">
    <property type="entry name" value="PorP_SprF"/>
    <property type="match status" value="1"/>
</dbReference>
<dbReference type="NCBIfam" id="TIGR03519">
    <property type="entry name" value="T9SS_PorP_fam"/>
    <property type="match status" value="1"/>
</dbReference>
<dbReference type="RefSeq" id="WP_147014748.1">
    <property type="nucleotide sequence ID" value="NZ_VORB01000007.1"/>
</dbReference>
<dbReference type="OrthoDB" id="1186563at2"/>
<reference evidence="1 2" key="1">
    <citation type="submission" date="2019-08" db="EMBL/GenBank/DDBJ databases">
        <title>Genome of Luteibaculum oceani JCM 18817.</title>
        <authorList>
            <person name="Bowman J.P."/>
        </authorList>
    </citation>
    <scope>NUCLEOTIDE SEQUENCE [LARGE SCALE GENOMIC DNA]</scope>
    <source>
        <strain evidence="1 2">JCM 18817</strain>
    </source>
</reference>
<comment type="caution">
    <text evidence="1">The sequence shown here is derived from an EMBL/GenBank/DDBJ whole genome shotgun (WGS) entry which is preliminary data.</text>
</comment>
<evidence type="ECO:0000313" key="2">
    <source>
        <dbReference type="Proteomes" id="UP000321168"/>
    </source>
</evidence>
<sequence>MSKYLIRILILTFLGGLWFQEVKAQDPEFTQFYANPLYLNPAFAGSAKCPRIIANYRNQWPSIPGTFVTQTVSYDQFIPAIYGGAGIQLMRDNAGNGTLTTYRASLQYAYTFNLSREFAMKAGIEASFFQLGLDWSKLTFGDMIDPRKGFIYETQDTKRGGQVSNADFSAGILGFSENFFAGIAVHHLTEPNESLILSKSPLPRKYTVHAGGKFRIGDSYNKANASFISPNIMYQLQGDFKQLLYGMYLTKGPIVGGVWIRSKDSFILLAGVQTDVIRFGYSYDVTVSSLTTQSGGSHELSLGIQLDCAPQKRRFRTISCPSF</sequence>
<protein>
    <submittedName>
        <fullName evidence="1">Type IX secretion system membrane protein PorP/SprF</fullName>
    </submittedName>
</protein>
<gene>
    <name evidence="1" type="ORF">FRX97_08330</name>
</gene>
<dbReference type="EMBL" id="VORB01000007">
    <property type="protein sequence ID" value="TXC78326.1"/>
    <property type="molecule type" value="Genomic_DNA"/>
</dbReference>
<evidence type="ECO:0000313" key="1">
    <source>
        <dbReference type="EMBL" id="TXC78326.1"/>
    </source>
</evidence>
<keyword evidence="2" id="KW-1185">Reference proteome</keyword>